<dbReference type="SMART" id="SM00418">
    <property type="entry name" value="HTH_ARSR"/>
    <property type="match status" value="1"/>
</dbReference>
<dbReference type="Proteomes" id="UP001519309">
    <property type="component" value="Unassembled WGS sequence"/>
</dbReference>
<dbReference type="EMBL" id="CP016279">
    <property type="protein sequence ID" value="ANP52544.1"/>
    <property type="molecule type" value="Genomic_DNA"/>
</dbReference>
<dbReference type="Gene3D" id="1.10.10.10">
    <property type="entry name" value="Winged helix-like DNA-binding domain superfamily/Winged helix DNA-binding domain"/>
    <property type="match status" value="1"/>
</dbReference>
<dbReference type="InterPro" id="IPR036388">
    <property type="entry name" value="WH-like_DNA-bd_sf"/>
</dbReference>
<evidence type="ECO:0000259" key="4">
    <source>
        <dbReference type="PROSITE" id="PS50987"/>
    </source>
</evidence>
<dbReference type="GO" id="GO:0003677">
    <property type="term" value="F:DNA binding"/>
    <property type="evidence" value="ECO:0007669"/>
    <property type="project" value="UniProtKB-KW"/>
</dbReference>
<dbReference type="PROSITE" id="PS50987">
    <property type="entry name" value="HTH_ARSR_2"/>
    <property type="match status" value="1"/>
</dbReference>
<dbReference type="AlphaFoldDB" id="A0A1B1B157"/>
<keyword evidence="3" id="KW-0804">Transcription</keyword>
<dbReference type="EMBL" id="JAGGLP010000001">
    <property type="protein sequence ID" value="MBP2047106.1"/>
    <property type="molecule type" value="Genomic_DNA"/>
</dbReference>
<dbReference type="RefSeq" id="WP_067308829.1">
    <property type="nucleotide sequence ID" value="NZ_CP016279.1"/>
</dbReference>
<dbReference type="Proteomes" id="UP000092659">
    <property type="component" value="Chromosome"/>
</dbReference>
<evidence type="ECO:0000313" key="6">
    <source>
        <dbReference type="EMBL" id="MBP2047106.1"/>
    </source>
</evidence>
<evidence type="ECO:0000256" key="3">
    <source>
        <dbReference type="ARBA" id="ARBA00023163"/>
    </source>
</evidence>
<protein>
    <submittedName>
        <fullName evidence="6">DNA-binding transcriptional ArsR family regulator</fullName>
    </submittedName>
</protein>
<evidence type="ECO:0000313" key="7">
    <source>
        <dbReference type="Proteomes" id="UP000092659"/>
    </source>
</evidence>
<keyword evidence="2 6" id="KW-0238">DNA-binding</keyword>
<reference evidence="6 8" key="2">
    <citation type="submission" date="2021-03" db="EMBL/GenBank/DDBJ databases">
        <title>Genomic Encyclopedia of Type Strains, Phase IV (KMG-IV): sequencing the most valuable type-strain genomes for metagenomic binning, comparative biology and taxonomic classification.</title>
        <authorList>
            <person name="Goeker M."/>
        </authorList>
    </citation>
    <scope>NUCLEOTIDE SEQUENCE [LARGE SCALE GENOMIC DNA]</scope>
    <source>
        <strain evidence="6 8">DSM 40499</strain>
    </source>
</reference>
<dbReference type="InterPro" id="IPR036390">
    <property type="entry name" value="WH_DNA-bd_sf"/>
</dbReference>
<dbReference type="GO" id="GO:0003700">
    <property type="term" value="F:DNA-binding transcription factor activity"/>
    <property type="evidence" value="ECO:0007669"/>
    <property type="project" value="InterPro"/>
</dbReference>
<accession>A0A1B1B157</accession>
<dbReference type="PANTHER" id="PTHR43132:SF8">
    <property type="entry name" value="HTH-TYPE TRANSCRIPTIONAL REGULATOR KMTR"/>
    <property type="match status" value="1"/>
</dbReference>
<proteinExistence type="predicted"/>
<dbReference type="InterPro" id="IPR011991">
    <property type="entry name" value="ArsR-like_HTH"/>
</dbReference>
<sequence>MIEFRFAVGDLATTSFAYSPLQEAVFSLRCLHDPARYPHHRPWLRRIRPRLETLDRELLTALVAPWLWVPDFLSPRPARARPVFADELDEVRRTPPEVVTADFRATYRTEDALPPVVMRGLDDPVAFLARLADALDAYWHTCLSDAWWPRVHSILESDLAHQARVLAEQGAAALFAGLDPRLVWTGDQLRLTRTGDTAPWPSADIRIAGRGLVLMPTLFARGAQTVLDASRPPMLIYPARGRATLSEAPPPVTDRALIRLLGRPRARLLSLLAEPASTTELAHRLDVTPGAVSQHLAVLYDAGLLSRTRSGRTVRYRRTDLGDELCREGFR</sequence>
<feature type="domain" description="HTH arsR-type" evidence="4">
    <location>
        <begin position="245"/>
        <end position="331"/>
    </location>
</feature>
<evidence type="ECO:0000313" key="8">
    <source>
        <dbReference type="Proteomes" id="UP001519309"/>
    </source>
</evidence>
<evidence type="ECO:0000313" key="5">
    <source>
        <dbReference type="EMBL" id="ANP52544.1"/>
    </source>
</evidence>
<dbReference type="SUPFAM" id="SSF46785">
    <property type="entry name" value="Winged helix' DNA-binding domain"/>
    <property type="match status" value="1"/>
</dbReference>
<dbReference type="InterPro" id="IPR051011">
    <property type="entry name" value="Metal_resp_trans_reg"/>
</dbReference>
<dbReference type="Pfam" id="PF12840">
    <property type="entry name" value="HTH_20"/>
    <property type="match status" value="1"/>
</dbReference>
<dbReference type="KEGG" id="sgs:AVL59_26060"/>
<dbReference type="CDD" id="cd00090">
    <property type="entry name" value="HTH_ARSR"/>
    <property type="match status" value="1"/>
</dbReference>
<dbReference type="InterPro" id="IPR001845">
    <property type="entry name" value="HTH_ArsR_DNA-bd_dom"/>
</dbReference>
<dbReference type="PANTHER" id="PTHR43132">
    <property type="entry name" value="ARSENICAL RESISTANCE OPERON REPRESSOR ARSR-RELATED"/>
    <property type="match status" value="1"/>
</dbReference>
<gene>
    <name evidence="5" type="ORF">AVL59_26060</name>
    <name evidence="6" type="ORF">J2Z21_000028</name>
</gene>
<keyword evidence="8" id="KW-1185">Reference proteome</keyword>
<evidence type="ECO:0000256" key="2">
    <source>
        <dbReference type="ARBA" id="ARBA00023125"/>
    </source>
</evidence>
<reference evidence="5 7" key="1">
    <citation type="submission" date="2016-06" db="EMBL/GenBank/DDBJ databases">
        <title>Complete genome sequence of Streptomyces griseochromogenes ATCC 14511, the Blasticidin S producer.</title>
        <authorList>
            <person name="Wu L."/>
        </authorList>
    </citation>
    <scope>NUCLEOTIDE SEQUENCE [LARGE SCALE GENOMIC DNA]</scope>
    <source>
        <strain evidence="5 7">ATCC 14511</strain>
    </source>
</reference>
<organism evidence="5 7">
    <name type="scientific">Streptomyces griseochromogenes</name>
    <dbReference type="NCBI Taxonomy" id="68214"/>
    <lineage>
        <taxon>Bacteria</taxon>
        <taxon>Bacillati</taxon>
        <taxon>Actinomycetota</taxon>
        <taxon>Actinomycetes</taxon>
        <taxon>Kitasatosporales</taxon>
        <taxon>Streptomycetaceae</taxon>
        <taxon>Streptomyces</taxon>
    </lineage>
</organism>
<evidence type="ECO:0000256" key="1">
    <source>
        <dbReference type="ARBA" id="ARBA00023015"/>
    </source>
</evidence>
<name>A0A1B1B157_9ACTN</name>
<keyword evidence="1" id="KW-0805">Transcription regulation</keyword>
<dbReference type="STRING" id="68214.AVL59_26060"/>